<keyword evidence="4" id="KW-1003">Cell membrane</keyword>
<sequence>MYLQHQTKTGLQRRAGAFSTARVRLRLVALISTMGGLLFGYDTGVINGALPFISSELKLAPGLQGWVTSSLTLGAAFGAVLVGRVSDRYGRKRLITGLAGLFFLATLASSLAPSAGWLIGARMVLGLAVGGVSVLVPSFLAEIAPTNRRGRLVTQNELMVVSGQLLAFILNAVLGTNFGNVHGIWRWMIVLAVIPAILLGVGTHFVPESPRWLMMKGRQQDAKASLAVLRTPQEVPNELEHLKQTIAKSAEHKKVKPVDALKVKWIRRLLMIGISLGVIQQIAGINVMMYYGTSILQMTGFGRNSALVANIANGVTAVVATIVTMQLLKHVPRRPLLIIGLIGTSLAITGVTFATRLPAGSPMRAFITILMMMLFLAFFQGAISPMTWLLMSEIFPEQLRGLGMGTATFFLWLGNFAVGVLFPIGLAQMGMFWTFVCFIVTNIVSLLFVIVFVPETAGKSLEALHREEKTRLSR</sequence>
<feature type="transmembrane region" description="Helical" evidence="10">
    <location>
        <begin position="158"/>
        <end position="178"/>
    </location>
</feature>
<dbReference type="PRINTS" id="PR00171">
    <property type="entry name" value="SUGRTRNSPORT"/>
</dbReference>
<feature type="transmembrane region" description="Helical" evidence="10">
    <location>
        <begin position="432"/>
        <end position="453"/>
    </location>
</feature>
<feature type="transmembrane region" description="Helical" evidence="10">
    <location>
        <begin position="269"/>
        <end position="291"/>
    </location>
</feature>
<name>A0A0R1ESQ5_LACZE</name>
<gene>
    <name evidence="12" type="ORF">FD51_GL002869</name>
</gene>
<comment type="similarity">
    <text evidence="2 9">Belongs to the major facilitator superfamily. Sugar transporter (TC 2.A.1.1) family.</text>
</comment>
<keyword evidence="8 10" id="KW-0472">Membrane</keyword>
<dbReference type="PROSITE" id="PS50850">
    <property type="entry name" value="MFS"/>
    <property type="match status" value="1"/>
</dbReference>
<feature type="transmembrane region" description="Helical" evidence="10">
    <location>
        <begin position="366"/>
        <end position="390"/>
    </location>
</feature>
<dbReference type="PROSITE" id="PS00217">
    <property type="entry name" value="SUGAR_TRANSPORT_2"/>
    <property type="match status" value="1"/>
</dbReference>
<dbReference type="SUPFAM" id="SSF103473">
    <property type="entry name" value="MFS general substrate transporter"/>
    <property type="match status" value="1"/>
</dbReference>
<dbReference type="InterPro" id="IPR005828">
    <property type="entry name" value="MFS_sugar_transport-like"/>
</dbReference>
<evidence type="ECO:0000256" key="9">
    <source>
        <dbReference type="RuleBase" id="RU003346"/>
    </source>
</evidence>
<feature type="transmembrane region" description="Helical" evidence="10">
    <location>
        <begin position="125"/>
        <end position="146"/>
    </location>
</feature>
<evidence type="ECO:0000256" key="10">
    <source>
        <dbReference type="SAM" id="Phobius"/>
    </source>
</evidence>
<evidence type="ECO:0000256" key="5">
    <source>
        <dbReference type="ARBA" id="ARBA00022597"/>
    </source>
</evidence>
<dbReference type="GO" id="GO:0005886">
    <property type="term" value="C:plasma membrane"/>
    <property type="evidence" value="ECO:0007669"/>
    <property type="project" value="UniProtKB-SubCell"/>
</dbReference>
<dbReference type="InterPro" id="IPR050814">
    <property type="entry name" value="Myo-inositol_Transporter"/>
</dbReference>
<dbReference type="InterPro" id="IPR003663">
    <property type="entry name" value="Sugar/inositol_transpt"/>
</dbReference>
<evidence type="ECO:0000256" key="4">
    <source>
        <dbReference type="ARBA" id="ARBA00022475"/>
    </source>
</evidence>
<feature type="transmembrane region" description="Helical" evidence="10">
    <location>
        <begin position="61"/>
        <end position="82"/>
    </location>
</feature>
<dbReference type="EMBL" id="AZCT01000008">
    <property type="protein sequence ID" value="KRK12317.1"/>
    <property type="molecule type" value="Genomic_DNA"/>
</dbReference>
<feature type="transmembrane region" description="Helical" evidence="10">
    <location>
        <begin position="335"/>
        <end position="354"/>
    </location>
</feature>
<keyword evidence="7 10" id="KW-1133">Transmembrane helix</keyword>
<protein>
    <submittedName>
        <fullName evidence="12">Transporter major facilitator superfamily MFS 1, sugar transporter</fullName>
    </submittedName>
</protein>
<dbReference type="RefSeq" id="WP_010487770.1">
    <property type="nucleotide sequence ID" value="NZ_AZCT01000008.1"/>
</dbReference>
<dbReference type="Proteomes" id="UP000051984">
    <property type="component" value="Unassembled WGS sequence"/>
</dbReference>
<evidence type="ECO:0000259" key="11">
    <source>
        <dbReference type="PROSITE" id="PS50850"/>
    </source>
</evidence>
<feature type="transmembrane region" description="Helical" evidence="10">
    <location>
        <begin position="311"/>
        <end position="328"/>
    </location>
</feature>
<keyword evidence="5 12" id="KW-0762">Sugar transport</keyword>
<dbReference type="InterPro" id="IPR036259">
    <property type="entry name" value="MFS_trans_sf"/>
</dbReference>
<dbReference type="Gene3D" id="1.20.1250.20">
    <property type="entry name" value="MFS general substrate transporter like domains"/>
    <property type="match status" value="1"/>
</dbReference>
<evidence type="ECO:0000256" key="1">
    <source>
        <dbReference type="ARBA" id="ARBA00004651"/>
    </source>
</evidence>
<comment type="subcellular location">
    <subcellularLocation>
        <location evidence="1">Cell membrane</location>
        <topology evidence="1">Multi-pass membrane protein</topology>
    </subcellularLocation>
</comment>
<feature type="transmembrane region" description="Helical" evidence="10">
    <location>
        <begin position="94"/>
        <end position="119"/>
    </location>
</feature>
<keyword evidence="6 10" id="KW-0812">Transmembrane</keyword>
<dbReference type="InterPro" id="IPR020846">
    <property type="entry name" value="MFS_dom"/>
</dbReference>
<evidence type="ECO:0000313" key="12">
    <source>
        <dbReference type="EMBL" id="KRK12317.1"/>
    </source>
</evidence>
<evidence type="ECO:0000313" key="13">
    <source>
        <dbReference type="Proteomes" id="UP000051984"/>
    </source>
</evidence>
<evidence type="ECO:0000256" key="2">
    <source>
        <dbReference type="ARBA" id="ARBA00010992"/>
    </source>
</evidence>
<organism evidence="12 13">
    <name type="scientific">Lacticaseibacillus zeae DSM 20178 = KCTC 3804</name>
    <dbReference type="NCBI Taxonomy" id="1423816"/>
    <lineage>
        <taxon>Bacteria</taxon>
        <taxon>Bacillati</taxon>
        <taxon>Bacillota</taxon>
        <taxon>Bacilli</taxon>
        <taxon>Lactobacillales</taxon>
        <taxon>Lactobacillaceae</taxon>
        <taxon>Lacticaseibacillus</taxon>
    </lineage>
</organism>
<feature type="transmembrane region" description="Helical" evidence="10">
    <location>
        <begin position="184"/>
        <end position="206"/>
    </location>
</feature>
<evidence type="ECO:0000256" key="6">
    <source>
        <dbReference type="ARBA" id="ARBA00022692"/>
    </source>
</evidence>
<dbReference type="PANTHER" id="PTHR48020:SF12">
    <property type="entry name" value="PROTON MYO-INOSITOL COTRANSPORTER"/>
    <property type="match status" value="1"/>
</dbReference>
<dbReference type="CDD" id="cd17359">
    <property type="entry name" value="MFS_XylE_like"/>
    <property type="match status" value="1"/>
</dbReference>
<keyword evidence="3 9" id="KW-0813">Transport</keyword>
<evidence type="ECO:0000256" key="8">
    <source>
        <dbReference type="ARBA" id="ARBA00023136"/>
    </source>
</evidence>
<comment type="caution">
    <text evidence="12">The sequence shown here is derived from an EMBL/GenBank/DDBJ whole genome shotgun (WGS) entry which is preliminary data.</text>
</comment>
<proteinExistence type="inferred from homology"/>
<dbReference type="InterPro" id="IPR047984">
    <property type="entry name" value="XylE-like"/>
</dbReference>
<feature type="transmembrane region" description="Helical" evidence="10">
    <location>
        <begin position="402"/>
        <end position="426"/>
    </location>
</feature>
<dbReference type="FunFam" id="1.20.1250.20:FF:000218">
    <property type="entry name" value="facilitated trehalose transporter Tret1"/>
    <property type="match status" value="1"/>
</dbReference>
<dbReference type="eggNOG" id="COG2814">
    <property type="taxonomic scope" value="Bacteria"/>
</dbReference>
<dbReference type="Pfam" id="PF00083">
    <property type="entry name" value="Sugar_tr"/>
    <property type="match status" value="1"/>
</dbReference>
<reference evidence="12 13" key="1">
    <citation type="journal article" date="2015" name="Genome Announc.">
        <title>Expanding the biotechnology potential of lactobacilli through comparative genomics of 213 strains and associated genera.</title>
        <authorList>
            <person name="Sun Z."/>
            <person name="Harris H.M."/>
            <person name="McCann A."/>
            <person name="Guo C."/>
            <person name="Argimon S."/>
            <person name="Zhang W."/>
            <person name="Yang X."/>
            <person name="Jeffery I.B."/>
            <person name="Cooney J.C."/>
            <person name="Kagawa T.F."/>
            <person name="Liu W."/>
            <person name="Song Y."/>
            <person name="Salvetti E."/>
            <person name="Wrobel A."/>
            <person name="Rasinkangas P."/>
            <person name="Parkhill J."/>
            <person name="Rea M.C."/>
            <person name="O'Sullivan O."/>
            <person name="Ritari J."/>
            <person name="Douillard F.P."/>
            <person name="Paul Ross R."/>
            <person name="Yang R."/>
            <person name="Briner A.E."/>
            <person name="Felis G.E."/>
            <person name="de Vos W.M."/>
            <person name="Barrangou R."/>
            <person name="Klaenhammer T.R."/>
            <person name="Caufield P.W."/>
            <person name="Cui Y."/>
            <person name="Zhang H."/>
            <person name="O'Toole P.W."/>
        </authorList>
    </citation>
    <scope>NUCLEOTIDE SEQUENCE [LARGE SCALE GENOMIC DNA]</scope>
    <source>
        <strain evidence="12 13">DSM 20178</strain>
    </source>
</reference>
<evidence type="ECO:0000256" key="3">
    <source>
        <dbReference type="ARBA" id="ARBA00022448"/>
    </source>
</evidence>
<accession>A0A0R1ESQ5</accession>
<dbReference type="InterPro" id="IPR005829">
    <property type="entry name" value="Sugar_transporter_CS"/>
</dbReference>
<dbReference type="NCBIfam" id="TIGR00879">
    <property type="entry name" value="SP"/>
    <property type="match status" value="1"/>
</dbReference>
<dbReference type="AlphaFoldDB" id="A0A0R1ESQ5"/>
<feature type="transmembrane region" description="Helical" evidence="10">
    <location>
        <begin position="23"/>
        <end position="41"/>
    </location>
</feature>
<dbReference type="GO" id="GO:0022857">
    <property type="term" value="F:transmembrane transporter activity"/>
    <property type="evidence" value="ECO:0007669"/>
    <property type="project" value="InterPro"/>
</dbReference>
<dbReference type="PATRIC" id="fig|1423816.3.peg.2986"/>
<dbReference type="PANTHER" id="PTHR48020">
    <property type="entry name" value="PROTON MYO-INOSITOL COTRANSPORTER"/>
    <property type="match status" value="1"/>
</dbReference>
<feature type="domain" description="Major facilitator superfamily (MFS) profile" evidence="11">
    <location>
        <begin position="28"/>
        <end position="457"/>
    </location>
</feature>
<evidence type="ECO:0000256" key="7">
    <source>
        <dbReference type="ARBA" id="ARBA00022989"/>
    </source>
</evidence>
<dbReference type="PROSITE" id="PS00216">
    <property type="entry name" value="SUGAR_TRANSPORT_1"/>
    <property type="match status" value="1"/>
</dbReference>